<evidence type="ECO:0000313" key="3">
    <source>
        <dbReference type="Proteomes" id="UP000324222"/>
    </source>
</evidence>
<comment type="caution">
    <text evidence="2">The sequence shown here is derived from an EMBL/GenBank/DDBJ whole genome shotgun (WGS) entry which is preliminary data.</text>
</comment>
<dbReference type="OrthoDB" id="3355217at2759"/>
<dbReference type="Proteomes" id="UP000324222">
    <property type="component" value="Unassembled WGS sequence"/>
</dbReference>
<reference evidence="2 3" key="1">
    <citation type="submission" date="2019-05" db="EMBL/GenBank/DDBJ databases">
        <title>Another draft genome of Portunus trituberculatus and its Hox gene families provides insights of decapod evolution.</title>
        <authorList>
            <person name="Jeong J.-H."/>
            <person name="Song I."/>
            <person name="Kim S."/>
            <person name="Choi T."/>
            <person name="Kim D."/>
            <person name="Ryu S."/>
            <person name="Kim W."/>
        </authorList>
    </citation>
    <scope>NUCLEOTIDE SEQUENCE [LARGE SCALE GENOMIC DNA]</scope>
    <source>
        <tissue evidence="2">Muscle</tissue>
    </source>
</reference>
<sequence>MPRSEIFFPADAVKDYPPDYSLDEAALHPLVHRVLEEDDELSGDSSPVNSPRFSRRGTRRELKKFRESTSRRSGSRGSGSRGSSSRGPGSWSPDVTRPASVRSTCESCTRTQYLTFTHALKRAHTLTHKACILDTLTQKYHTSTIKDRTEKCTETQFTHTYTRPLTDNTRPLQHNTVSPRPRATSRCLHASNQHTSKLALRNQTCVSSASISFSPLYHSSPSSRLNHKLFTPSSLPFLS</sequence>
<proteinExistence type="predicted"/>
<organism evidence="2 3">
    <name type="scientific">Portunus trituberculatus</name>
    <name type="common">Swimming crab</name>
    <name type="synonym">Neptunus trituberculatus</name>
    <dbReference type="NCBI Taxonomy" id="210409"/>
    <lineage>
        <taxon>Eukaryota</taxon>
        <taxon>Metazoa</taxon>
        <taxon>Ecdysozoa</taxon>
        <taxon>Arthropoda</taxon>
        <taxon>Crustacea</taxon>
        <taxon>Multicrustacea</taxon>
        <taxon>Malacostraca</taxon>
        <taxon>Eumalacostraca</taxon>
        <taxon>Eucarida</taxon>
        <taxon>Decapoda</taxon>
        <taxon>Pleocyemata</taxon>
        <taxon>Brachyura</taxon>
        <taxon>Eubrachyura</taxon>
        <taxon>Portunoidea</taxon>
        <taxon>Portunidae</taxon>
        <taxon>Portuninae</taxon>
        <taxon>Portunus</taxon>
    </lineage>
</organism>
<dbReference type="EMBL" id="VSRR010085175">
    <property type="protein sequence ID" value="MPC90661.1"/>
    <property type="molecule type" value="Genomic_DNA"/>
</dbReference>
<feature type="compositionally biased region" description="Low complexity" evidence="1">
    <location>
        <begin position="81"/>
        <end position="92"/>
    </location>
</feature>
<feature type="compositionally biased region" description="Basic residues" evidence="1">
    <location>
        <begin position="53"/>
        <end position="63"/>
    </location>
</feature>
<accession>A0A5B7IYQ2</accession>
<feature type="compositionally biased region" description="Polar residues" evidence="1">
    <location>
        <begin position="43"/>
        <end position="52"/>
    </location>
</feature>
<protein>
    <submittedName>
        <fullName evidence="2">Uncharacterized protein</fullName>
    </submittedName>
</protein>
<feature type="region of interest" description="Disordered" evidence="1">
    <location>
        <begin position="163"/>
        <end position="184"/>
    </location>
</feature>
<keyword evidence="3" id="KW-1185">Reference proteome</keyword>
<feature type="region of interest" description="Disordered" evidence="1">
    <location>
        <begin position="37"/>
        <end position="98"/>
    </location>
</feature>
<evidence type="ECO:0000256" key="1">
    <source>
        <dbReference type="SAM" id="MobiDB-lite"/>
    </source>
</evidence>
<gene>
    <name evidence="2" type="ORF">E2C01_085658</name>
</gene>
<name>A0A5B7IYQ2_PORTR</name>
<evidence type="ECO:0000313" key="2">
    <source>
        <dbReference type="EMBL" id="MPC90661.1"/>
    </source>
</evidence>
<dbReference type="AlphaFoldDB" id="A0A5B7IYQ2"/>
<feature type="compositionally biased region" description="Polar residues" evidence="1">
    <location>
        <begin position="163"/>
        <end position="178"/>
    </location>
</feature>